<dbReference type="InterPro" id="IPR009057">
    <property type="entry name" value="Homeodomain-like_sf"/>
</dbReference>
<dbReference type="EMBL" id="CAJNIZ010010402">
    <property type="protein sequence ID" value="CAE7299877.1"/>
    <property type="molecule type" value="Genomic_DNA"/>
</dbReference>
<reference evidence="2" key="1">
    <citation type="submission" date="2021-02" db="EMBL/GenBank/DDBJ databases">
        <authorList>
            <person name="Dougan E. K."/>
            <person name="Rhodes N."/>
            <person name="Thang M."/>
            <person name="Chan C."/>
        </authorList>
    </citation>
    <scope>NUCLEOTIDE SEQUENCE</scope>
</reference>
<accession>A0A812NR51</accession>
<proteinExistence type="predicted"/>
<organism evidence="2 3">
    <name type="scientific">Symbiodinium pilosum</name>
    <name type="common">Dinoflagellate</name>
    <dbReference type="NCBI Taxonomy" id="2952"/>
    <lineage>
        <taxon>Eukaryota</taxon>
        <taxon>Sar</taxon>
        <taxon>Alveolata</taxon>
        <taxon>Dinophyceae</taxon>
        <taxon>Suessiales</taxon>
        <taxon>Symbiodiniaceae</taxon>
        <taxon>Symbiodinium</taxon>
    </lineage>
</organism>
<name>A0A812NR51_SYMPI</name>
<dbReference type="AlphaFoldDB" id="A0A812NR51"/>
<dbReference type="OrthoDB" id="411259at2759"/>
<dbReference type="SUPFAM" id="SSF51197">
    <property type="entry name" value="Clavaminate synthase-like"/>
    <property type="match status" value="1"/>
</dbReference>
<dbReference type="Proteomes" id="UP000649617">
    <property type="component" value="Unassembled WGS sequence"/>
</dbReference>
<comment type="caution">
    <text evidence="2">The sequence shown here is derived from an EMBL/GenBank/DDBJ whole genome shotgun (WGS) entry which is preliminary data.</text>
</comment>
<keyword evidence="3" id="KW-1185">Reference proteome</keyword>
<sequence length="347" mass="40024">MPPLQRLDDAFGVRRSQQGVQDPDRKVLRTYRWMQFHGKEEVTEFDESHFEAEGLFAQNSSQGNKEYQDRLRAIHLRKEGLEKTAIAKALGRSVKFVAKWWQKEPKEIPRPWGVHEYLTKEMGRNERGVGATNGASMTEESVHDTATWWRDVEVKRGFASDPAIYDEILQNTDWKASNARTRDFATGAYHLKYDQRGNIRWEGHQGGKYKPGLSPAMDKVLQKLFVEYGIEDRTSGVITNWYPDGQGNLGSHRHDCWTALFSFGHERILTIDNTPLLMQNGDLCIFGTQRHGVPIMPEITEGRITLVVFFYPDKMQKKGMWQTITDPETMESSRPLGKMLNNHHLSR</sequence>
<gene>
    <name evidence="2" type="primary">BRIX1</name>
    <name evidence="2" type="ORF">SPIL2461_LOCUS6774</name>
</gene>
<protein>
    <submittedName>
        <fullName evidence="2">BRIX1 protein</fullName>
    </submittedName>
</protein>
<evidence type="ECO:0000313" key="3">
    <source>
        <dbReference type="Proteomes" id="UP000649617"/>
    </source>
</evidence>
<feature type="region of interest" description="Disordered" evidence="1">
    <location>
        <begin position="328"/>
        <end position="347"/>
    </location>
</feature>
<evidence type="ECO:0000256" key="1">
    <source>
        <dbReference type="SAM" id="MobiDB-lite"/>
    </source>
</evidence>
<dbReference type="SUPFAM" id="SSF46689">
    <property type="entry name" value="Homeodomain-like"/>
    <property type="match status" value="1"/>
</dbReference>
<evidence type="ECO:0000313" key="2">
    <source>
        <dbReference type="EMBL" id="CAE7299877.1"/>
    </source>
</evidence>